<name>A0A1I7UG37_9PELO</name>
<dbReference type="Proteomes" id="UP000095282">
    <property type="component" value="Unplaced"/>
</dbReference>
<evidence type="ECO:0000313" key="3">
    <source>
        <dbReference type="WBParaSite" id="Csp11.Scaffold629.g8977.t1"/>
    </source>
</evidence>
<sequence>MTVKTKHVEDISGLKGKEETPEVTEEMILYPGEYNVEAPKVLDYLPSIPFYYFITAISILMMLAVRSSIPPLLHPTFIVLAPLFFISSVMVFFRWVEPLGVINHMELYFWITSLLFLAILYINDYSALHSVPFEVIPVDPFFVFVTGMIGMYRTLVENHIYRWMWFCKRQRSITAKTISTDGIINV</sequence>
<feature type="transmembrane region" description="Helical" evidence="1">
    <location>
        <begin position="50"/>
        <end position="69"/>
    </location>
</feature>
<organism evidence="2 3">
    <name type="scientific">Caenorhabditis tropicalis</name>
    <dbReference type="NCBI Taxonomy" id="1561998"/>
    <lineage>
        <taxon>Eukaryota</taxon>
        <taxon>Metazoa</taxon>
        <taxon>Ecdysozoa</taxon>
        <taxon>Nematoda</taxon>
        <taxon>Chromadorea</taxon>
        <taxon>Rhabditida</taxon>
        <taxon>Rhabditina</taxon>
        <taxon>Rhabditomorpha</taxon>
        <taxon>Rhabditoidea</taxon>
        <taxon>Rhabditidae</taxon>
        <taxon>Peloderinae</taxon>
        <taxon>Caenorhabditis</taxon>
    </lineage>
</organism>
<accession>A0A1I7UG37</accession>
<feature type="transmembrane region" description="Helical" evidence="1">
    <location>
        <begin position="135"/>
        <end position="155"/>
    </location>
</feature>
<feature type="transmembrane region" description="Helical" evidence="1">
    <location>
        <begin position="107"/>
        <end position="123"/>
    </location>
</feature>
<evidence type="ECO:0000256" key="1">
    <source>
        <dbReference type="SAM" id="Phobius"/>
    </source>
</evidence>
<dbReference type="AlphaFoldDB" id="A0A1I7UG37"/>
<proteinExistence type="predicted"/>
<keyword evidence="1" id="KW-0812">Transmembrane</keyword>
<keyword evidence="1" id="KW-1133">Transmembrane helix</keyword>
<keyword evidence="2" id="KW-1185">Reference proteome</keyword>
<keyword evidence="1" id="KW-0472">Membrane</keyword>
<protein>
    <submittedName>
        <fullName evidence="3">Uncharacterized protein</fullName>
    </submittedName>
</protein>
<dbReference type="WBParaSite" id="Csp11.Scaffold629.g8977.t1">
    <property type="protein sequence ID" value="Csp11.Scaffold629.g8977.t1"/>
    <property type="gene ID" value="Csp11.Scaffold629.g8977"/>
</dbReference>
<evidence type="ECO:0000313" key="2">
    <source>
        <dbReference type="Proteomes" id="UP000095282"/>
    </source>
</evidence>
<feature type="transmembrane region" description="Helical" evidence="1">
    <location>
        <begin position="75"/>
        <end position="95"/>
    </location>
</feature>
<reference evidence="3" key="1">
    <citation type="submission" date="2016-11" db="UniProtKB">
        <authorList>
            <consortium name="WormBaseParasite"/>
        </authorList>
    </citation>
    <scope>IDENTIFICATION</scope>
</reference>